<comment type="subcellular location">
    <subcellularLocation>
        <location evidence="1">Membrane</location>
        <topology evidence="1">Multi-pass membrane protein</topology>
    </subcellularLocation>
</comment>
<organism evidence="7 8">
    <name type="scientific">Aspergillus terreus</name>
    <dbReference type="NCBI Taxonomy" id="33178"/>
    <lineage>
        <taxon>Eukaryota</taxon>
        <taxon>Fungi</taxon>
        <taxon>Dikarya</taxon>
        <taxon>Ascomycota</taxon>
        <taxon>Pezizomycotina</taxon>
        <taxon>Eurotiomycetes</taxon>
        <taxon>Eurotiomycetidae</taxon>
        <taxon>Eurotiales</taxon>
        <taxon>Aspergillaceae</taxon>
        <taxon>Aspergillus</taxon>
        <taxon>Aspergillus subgen. Circumdati</taxon>
    </lineage>
</organism>
<sequence length="290" mass="32306">MALDWPWHFVVLATPAEKQQRRELLDLRGFYAQISVVAAVTAVRLYGSYSRVAGPGKQTPRPQDRHRSWWDSPPVAGWSETRRQYAIILVWLVWLVCLSMWKTGDDYLHLTKALGHVGLSQLPVQVLMSPAFYLSASTPAASSVMSVLTGLPQHTLTAYHRLFGRAVVSPLLVGHAVLYLSFFAQSSHPEFSSLLVKRLQDDDVQCGLFALTMAVSVLLFVRPVGNPRWLRGWSSGSLRAKRQAFYYTHLLLVGTFAAAAYYHVAQAQAFVLQALGAFVVNVGCCWVMAQ</sequence>
<keyword evidence="5" id="KW-0472">Membrane</keyword>
<keyword evidence="4" id="KW-0813">Transport</keyword>
<evidence type="ECO:0000256" key="1">
    <source>
        <dbReference type="ARBA" id="ARBA00004141"/>
    </source>
</evidence>
<dbReference type="InterPro" id="IPR013130">
    <property type="entry name" value="Fe3_Rdtase_TM_dom"/>
</dbReference>
<evidence type="ECO:0000256" key="5">
    <source>
        <dbReference type="ARBA" id="ARBA00023136"/>
    </source>
</evidence>
<dbReference type="AlphaFoldDB" id="A0A5M3Z0H7"/>
<feature type="domain" description="Ferric oxidoreductase" evidence="6">
    <location>
        <begin position="114"/>
        <end position="258"/>
    </location>
</feature>
<dbReference type="GO" id="GO:0006811">
    <property type="term" value="P:monoatomic ion transport"/>
    <property type="evidence" value="ECO:0007669"/>
    <property type="project" value="UniProtKB-KW"/>
</dbReference>
<dbReference type="EMBL" id="BLJY01000006">
    <property type="protein sequence ID" value="GFF16956.1"/>
    <property type="molecule type" value="Genomic_DNA"/>
</dbReference>
<dbReference type="Pfam" id="PF01794">
    <property type="entry name" value="Ferric_reduct"/>
    <property type="match status" value="1"/>
</dbReference>
<evidence type="ECO:0000259" key="6">
    <source>
        <dbReference type="Pfam" id="PF01794"/>
    </source>
</evidence>
<name>A0A5M3Z0H7_ASPTE</name>
<dbReference type="GO" id="GO:0016491">
    <property type="term" value="F:oxidoreductase activity"/>
    <property type="evidence" value="ECO:0007669"/>
    <property type="project" value="UniProtKB-ARBA"/>
</dbReference>
<dbReference type="GO" id="GO:0016020">
    <property type="term" value="C:membrane"/>
    <property type="evidence" value="ECO:0007669"/>
    <property type="project" value="UniProtKB-SubCell"/>
</dbReference>
<dbReference type="Proteomes" id="UP000452235">
    <property type="component" value="Unassembled WGS sequence"/>
</dbReference>
<evidence type="ECO:0000256" key="4">
    <source>
        <dbReference type="ARBA" id="ARBA00023065"/>
    </source>
</evidence>
<gene>
    <name evidence="7" type="ORF">ATEIFO6365_0006029300</name>
</gene>
<evidence type="ECO:0000256" key="2">
    <source>
        <dbReference type="ARBA" id="ARBA00022692"/>
    </source>
</evidence>
<keyword evidence="8" id="KW-1185">Reference proteome</keyword>
<evidence type="ECO:0000256" key="3">
    <source>
        <dbReference type="ARBA" id="ARBA00022989"/>
    </source>
</evidence>
<keyword evidence="4" id="KW-0406">Ion transport</keyword>
<protein>
    <submittedName>
        <fullName evidence="7">Rerric reductase like transmembrane component</fullName>
    </submittedName>
</protein>
<proteinExistence type="predicted"/>
<keyword evidence="2 7" id="KW-0812">Transmembrane</keyword>
<evidence type="ECO:0000313" key="7">
    <source>
        <dbReference type="EMBL" id="GFF16956.1"/>
    </source>
</evidence>
<evidence type="ECO:0000313" key="8">
    <source>
        <dbReference type="Proteomes" id="UP000452235"/>
    </source>
</evidence>
<keyword evidence="3" id="KW-1133">Transmembrane helix</keyword>
<reference evidence="7 8" key="1">
    <citation type="submission" date="2020-01" db="EMBL/GenBank/DDBJ databases">
        <title>Aspergillus terreus IFO 6365 whole genome shotgun sequence.</title>
        <authorList>
            <person name="Kanamasa S."/>
            <person name="Takahashi H."/>
        </authorList>
    </citation>
    <scope>NUCLEOTIDE SEQUENCE [LARGE SCALE GENOMIC DNA]</scope>
    <source>
        <strain evidence="7 8">IFO 6365</strain>
    </source>
</reference>
<dbReference type="OrthoDB" id="10006946at2759"/>
<dbReference type="VEuPathDB" id="FungiDB:ATEG_10147"/>
<comment type="caution">
    <text evidence="7">The sequence shown here is derived from an EMBL/GenBank/DDBJ whole genome shotgun (WGS) entry which is preliminary data.</text>
</comment>
<accession>A0A5M3Z0H7</accession>